<evidence type="ECO:0000256" key="2">
    <source>
        <dbReference type="ARBA" id="ARBA00022741"/>
    </source>
</evidence>
<dbReference type="SUPFAM" id="SSF49899">
    <property type="entry name" value="Concanavalin A-like lectins/glucanases"/>
    <property type="match status" value="1"/>
</dbReference>
<evidence type="ECO:0000259" key="10">
    <source>
        <dbReference type="PROSITE" id="PS50188"/>
    </source>
</evidence>
<dbReference type="SMART" id="SM00533">
    <property type="entry name" value="MUTSd"/>
    <property type="match status" value="1"/>
</dbReference>
<keyword evidence="7" id="KW-0469">Meiosis</keyword>
<dbReference type="Pfam" id="PF00622">
    <property type="entry name" value="SPRY"/>
    <property type="match status" value="1"/>
</dbReference>
<comment type="similarity">
    <text evidence="1">Belongs to the DNA mismatch repair MutS family.</text>
</comment>
<evidence type="ECO:0000256" key="3">
    <source>
        <dbReference type="ARBA" id="ARBA00022763"/>
    </source>
</evidence>
<dbReference type="Gene3D" id="2.60.120.920">
    <property type="match status" value="1"/>
</dbReference>
<dbReference type="SMART" id="SM00534">
    <property type="entry name" value="MUTSac"/>
    <property type="match status" value="1"/>
</dbReference>
<dbReference type="AlphaFoldDB" id="A0AAD6FEQ3"/>
<dbReference type="GO" id="GO:0006298">
    <property type="term" value="P:mismatch repair"/>
    <property type="evidence" value="ECO:0007669"/>
    <property type="project" value="InterPro"/>
</dbReference>
<dbReference type="InterPro" id="IPR000432">
    <property type="entry name" value="DNA_mismatch_repair_MutS_C"/>
</dbReference>
<dbReference type="EMBL" id="JAPTMU010000015">
    <property type="protein sequence ID" value="KAJ4930890.1"/>
    <property type="molecule type" value="Genomic_DNA"/>
</dbReference>
<dbReference type="InterPro" id="IPR001870">
    <property type="entry name" value="B30.2/SPRY"/>
</dbReference>
<keyword evidence="12" id="KW-1185">Reference proteome</keyword>
<dbReference type="InterPro" id="IPR013320">
    <property type="entry name" value="ConA-like_dom_sf"/>
</dbReference>
<comment type="caution">
    <text evidence="11">The sequence shown here is derived from an EMBL/GenBank/DDBJ whole genome shotgun (WGS) entry which is preliminary data.</text>
</comment>
<sequence>MGVSPSVWLYSRADDSPPSSSSAFPPLAVSMSSRLAVTLNSSPIAPGDSRSRWSSTHCSPSFLLSDCKQEVTRSPVELSTDGVRAEMGVKSGLHVWEVLWSPNQRGSHAVIGISGQSCPLRAPGYDVLIGRDPQSWGWELKTNQLWHAGQSLDLYPGKRRRFHPEAVEDVRTMSSTSSHKKMAQTLLPIPERVLLVLDADAGTLGFVVDGSFLGEAFKDLPRGVELFPAVSSVRGGASIRLRYLNGATRDPPALMALCGLSIRFIFGQPGIHGVEEEEEDSPAILLSVVAQHGQIGLCFFDSKDSTLNYMRDSPDNHELHLLARVIQEVSPHVIITSAKQERCMTRFLQQLGSNPDYKPEVVTYPYVDFGLEVGKQRLLSAHLPFLPASTSERDKMSYLSSFISFDSPLMLRAVGALLKCLDRRRVGVELEDSSVGVPILQFNAYTLKGVVCIDRDTYSVLQIFKSELHPSVYKLHSGEKEGLSLYGILNRCRCKFGSKLLRQWFMRPTQDLAVLQRRQEVIRFFTSPRNSDALNTLQSSLRNIRNIPTLLRRMSLSHTKVTDWQCLYKTVYNAVCIRDTVRHLPQSIHLFRDISEGLSDDLHHIATLISRVVDFETSIAENRFTIKADVDPAIDDKKRRMMGLSDFLTDVARRELEHLDARIPSCCVIYIPLIGFLLSVPRLPSMAEKEDFEIEGLDFMFLSEDRLHYRSQRTKELDDLLGDLHCDIRVLERSASLYNVLDLTAELDCLMALSSASQEYGYTSPKLSSHRKISITQGRHPLLELCSPVFVANSFQSSESHSRVKVITGPNSSGKSIYLKQVGLIVFMALIGSDVPAKEADIGLLDGIFTRMQSRESVSVGLSTFMIDLNQMAHAINSSTGNSLVLIDEFGKGTNTVDGLSLLAASISHWLRKPLGEVPHVLLATNFHSLLQLGLLPSSGLLSLLTLETAVDGDELVFLYQLKEGICQSSYAANIAKLAGLPASLVQRGVEVSELYRTGRVIKRIDKASSDEQADRCRTVVEAFLSLDLEDRDLDLQHFMKEDLLPSAGDLLNRS</sequence>
<evidence type="ECO:0000313" key="12">
    <source>
        <dbReference type="Proteomes" id="UP001219934"/>
    </source>
</evidence>
<evidence type="ECO:0000256" key="6">
    <source>
        <dbReference type="ARBA" id="ARBA00023204"/>
    </source>
</evidence>
<dbReference type="InterPro" id="IPR045076">
    <property type="entry name" value="MutS"/>
</dbReference>
<dbReference type="FunFam" id="1.10.1420.10:FF:000008">
    <property type="entry name" value="MutS homolog 5 (E. coli)"/>
    <property type="match status" value="1"/>
</dbReference>
<evidence type="ECO:0000256" key="1">
    <source>
        <dbReference type="ARBA" id="ARBA00006271"/>
    </source>
</evidence>
<evidence type="ECO:0000256" key="4">
    <source>
        <dbReference type="ARBA" id="ARBA00022840"/>
    </source>
</evidence>
<protein>
    <recommendedName>
        <fullName evidence="9">MutS protein homolog 5</fullName>
    </recommendedName>
</protein>
<evidence type="ECO:0000256" key="9">
    <source>
        <dbReference type="ARBA" id="ARBA00071136"/>
    </source>
</evidence>
<dbReference type="InterPro" id="IPR027417">
    <property type="entry name" value="P-loop_NTPase"/>
</dbReference>
<proteinExistence type="inferred from homology"/>
<reference evidence="11" key="1">
    <citation type="submission" date="2022-11" db="EMBL/GenBank/DDBJ databases">
        <title>Chromosome-level genome of Pogonophryne albipinna.</title>
        <authorList>
            <person name="Jo E."/>
        </authorList>
    </citation>
    <scope>NUCLEOTIDE SEQUENCE</scope>
    <source>
        <strain evidence="11">SGF0006</strain>
        <tissue evidence="11">Muscle</tissue>
    </source>
</reference>
<dbReference type="SMART" id="SM00449">
    <property type="entry name" value="SPRY"/>
    <property type="match status" value="1"/>
</dbReference>
<accession>A0AAD6FEQ3</accession>
<dbReference type="GO" id="GO:0005634">
    <property type="term" value="C:nucleus"/>
    <property type="evidence" value="ECO:0007669"/>
    <property type="project" value="TreeGrafter"/>
</dbReference>
<keyword evidence="3" id="KW-0227">DNA damage</keyword>
<dbReference type="Proteomes" id="UP001219934">
    <property type="component" value="Unassembled WGS sequence"/>
</dbReference>
<feature type="domain" description="B30.2/SPRY" evidence="10">
    <location>
        <begin position="31"/>
        <end position="248"/>
    </location>
</feature>
<evidence type="ECO:0000256" key="8">
    <source>
        <dbReference type="ARBA" id="ARBA00057350"/>
    </source>
</evidence>
<dbReference type="Gene3D" id="3.40.50.300">
    <property type="entry name" value="P-loop containing nucleotide triphosphate hydrolases"/>
    <property type="match status" value="1"/>
</dbReference>
<dbReference type="GO" id="GO:0030983">
    <property type="term" value="F:mismatched DNA binding"/>
    <property type="evidence" value="ECO:0007669"/>
    <property type="project" value="InterPro"/>
</dbReference>
<dbReference type="PROSITE" id="PS50188">
    <property type="entry name" value="B302_SPRY"/>
    <property type="match status" value="1"/>
</dbReference>
<dbReference type="Gene3D" id="1.10.1420.10">
    <property type="match status" value="1"/>
</dbReference>
<dbReference type="InterPro" id="IPR007696">
    <property type="entry name" value="DNA_mismatch_repair_MutS_core"/>
</dbReference>
<dbReference type="PANTHER" id="PTHR11361">
    <property type="entry name" value="DNA MISMATCH REPAIR PROTEIN MUTS FAMILY MEMBER"/>
    <property type="match status" value="1"/>
</dbReference>
<dbReference type="InterPro" id="IPR003877">
    <property type="entry name" value="SPRY_dom"/>
</dbReference>
<dbReference type="InterPro" id="IPR043136">
    <property type="entry name" value="B30.2/SPRY_sf"/>
</dbReference>
<keyword evidence="2" id="KW-0547">Nucleotide-binding</keyword>
<dbReference type="PANTHER" id="PTHR11361:SF20">
    <property type="entry name" value="MUTS PROTEIN HOMOLOG 5"/>
    <property type="match status" value="1"/>
</dbReference>
<dbReference type="InterPro" id="IPR036187">
    <property type="entry name" value="DNA_mismatch_repair_MutS_sf"/>
</dbReference>
<dbReference type="Pfam" id="PF05192">
    <property type="entry name" value="MutS_III"/>
    <property type="match status" value="1"/>
</dbReference>
<keyword evidence="5" id="KW-0238">DNA-binding</keyword>
<dbReference type="GO" id="GO:0140664">
    <property type="term" value="F:ATP-dependent DNA damage sensor activity"/>
    <property type="evidence" value="ECO:0007669"/>
    <property type="project" value="InterPro"/>
</dbReference>
<evidence type="ECO:0000256" key="5">
    <source>
        <dbReference type="ARBA" id="ARBA00023125"/>
    </source>
</evidence>
<dbReference type="GO" id="GO:0005524">
    <property type="term" value="F:ATP binding"/>
    <property type="evidence" value="ECO:0007669"/>
    <property type="project" value="UniProtKB-KW"/>
</dbReference>
<comment type="function">
    <text evidence="8">Involved in DNA mismatch repair and meiotic recombination processes. Facilitates crossovers between homologs during meiosis.</text>
</comment>
<dbReference type="GO" id="GO:0051026">
    <property type="term" value="P:chiasma assembly"/>
    <property type="evidence" value="ECO:0007669"/>
    <property type="project" value="TreeGrafter"/>
</dbReference>
<dbReference type="SUPFAM" id="SSF52540">
    <property type="entry name" value="P-loop containing nucleoside triphosphate hydrolases"/>
    <property type="match status" value="1"/>
</dbReference>
<keyword evidence="4" id="KW-0067">ATP-binding</keyword>
<organism evidence="11 12">
    <name type="scientific">Pogonophryne albipinna</name>
    <dbReference type="NCBI Taxonomy" id="1090488"/>
    <lineage>
        <taxon>Eukaryota</taxon>
        <taxon>Metazoa</taxon>
        <taxon>Chordata</taxon>
        <taxon>Craniata</taxon>
        <taxon>Vertebrata</taxon>
        <taxon>Euteleostomi</taxon>
        <taxon>Actinopterygii</taxon>
        <taxon>Neopterygii</taxon>
        <taxon>Teleostei</taxon>
        <taxon>Neoteleostei</taxon>
        <taxon>Acanthomorphata</taxon>
        <taxon>Eupercaria</taxon>
        <taxon>Perciformes</taxon>
        <taxon>Notothenioidei</taxon>
        <taxon>Pogonophryne</taxon>
    </lineage>
</organism>
<dbReference type="Pfam" id="PF00488">
    <property type="entry name" value="MutS_V"/>
    <property type="match status" value="1"/>
</dbReference>
<dbReference type="PROSITE" id="PS00486">
    <property type="entry name" value="DNA_MISMATCH_REPAIR_2"/>
    <property type="match status" value="1"/>
</dbReference>
<evidence type="ECO:0000256" key="7">
    <source>
        <dbReference type="ARBA" id="ARBA00023254"/>
    </source>
</evidence>
<keyword evidence="6" id="KW-0234">DNA repair</keyword>
<dbReference type="SUPFAM" id="SSF48334">
    <property type="entry name" value="DNA repair protein MutS, domain III"/>
    <property type="match status" value="1"/>
</dbReference>
<evidence type="ECO:0000313" key="11">
    <source>
        <dbReference type="EMBL" id="KAJ4930890.1"/>
    </source>
</evidence>
<dbReference type="FunFam" id="3.40.50.300:FF:000820">
    <property type="entry name" value="MutS homolog 5 (E. coli)"/>
    <property type="match status" value="1"/>
</dbReference>
<gene>
    <name evidence="11" type="ORF">JOQ06_025193</name>
</gene>
<name>A0AAD6FEQ3_9TELE</name>